<dbReference type="InterPro" id="IPR044515">
    <property type="entry name" value="ABTB1"/>
</dbReference>
<dbReference type="Pfam" id="PF00651">
    <property type="entry name" value="BTB"/>
    <property type="match status" value="1"/>
</dbReference>
<proteinExistence type="predicted"/>
<dbReference type="GO" id="GO:0005737">
    <property type="term" value="C:cytoplasm"/>
    <property type="evidence" value="ECO:0007669"/>
    <property type="project" value="TreeGrafter"/>
</dbReference>
<dbReference type="GO" id="GO:0000151">
    <property type="term" value="C:ubiquitin ligase complex"/>
    <property type="evidence" value="ECO:0007669"/>
    <property type="project" value="TreeGrafter"/>
</dbReference>
<reference evidence="5 6" key="1">
    <citation type="journal article" date="2018" name="BMC Genomics">
        <title>The genome of Naegleria lovaniensis, the basis for a comparative approach to unravel pathogenicity factors of the human pathogenic amoeba N. fowleri.</title>
        <authorList>
            <person name="Liechti N."/>
            <person name="Schurch N."/>
            <person name="Bruggmann R."/>
            <person name="Wittwer M."/>
        </authorList>
    </citation>
    <scope>NUCLEOTIDE SEQUENCE [LARGE SCALE GENOMIC DNA]</scope>
    <source>
        <strain evidence="5 6">ATCC 30569</strain>
    </source>
</reference>
<keyword evidence="1" id="KW-0677">Repeat</keyword>
<dbReference type="SUPFAM" id="SSF54695">
    <property type="entry name" value="POZ domain"/>
    <property type="match status" value="1"/>
</dbReference>
<evidence type="ECO:0000256" key="3">
    <source>
        <dbReference type="SAM" id="MobiDB-lite"/>
    </source>
</evidence>
<dbReference type="PANTHER" id="PTHR46231:SF1">
    <property type="entry name" value="ANKYRIN REPEAT AND BTB_POZ DOMAIN-CONTAINING PROTEIN 1"/>
    <property type="match status" value="1"/>
</dbReference>
<evidence type="ECO:0000259" key="4">
    <source>
        <dbReference type="PROSITE" id="PS50097"/>
    </source>
</evidence>
<dbReference type="EMBL" id="PYSW02000024">
    <property type="protein sequence ID" value="KAG2382376.1"/>
    <property type="molecule type" value="Genomic_DNA"/>
</dbReference>
<dbReference type="RefSeq" id="XP_044548055.1">
    <property type="nucleotide sequence ID" value="XM_044695343.1"/>
</dbReference>
<accession>A0AA88GNE9</accession>
<protein>
    <recommendedName>
        <fullName evidence="4">BTB domain-containing protein</fullName>
    </recommendedName>
</protein>
<dbReference type="AlphaFoldDB" id="A0AA88GNE9"/>
<dbReference type="GeneID" id="68098033"/>
<dbReference type="PROSITE" id="PS50097">
    <property type="entry name" value="BTB"/>
    <property type="match status" value="1"/>
</dbReference>
<dbReference type="InterPro" id="IPR011333">
    <property type="entry name" value="SKP1/BTB/POZ_sf"/>
</dbReference>
<sequence>MSPLTSTRSEQVSSPKASLIKKKKQQQQQQQQGSNSAPDTLKQYLHKTFHSQSQQREQACSFDPTSRAFDLVFKLDESDLQKKQEQAPSLFAMDTPNHLCKEIYVHKFFVMARSNYLRRLLKGYQHLHEENANICEVFVHSEMLECLSYYMSALYGDRSSRRKFLCHSHMLAWHDQAMQIIEQDNLRTECDSNIDQDFLPCLHRIYNAVTTFNEIRMDDHHDGSEKYVKNNNSFDLTIQLYNPYCEEELMKEYRVHKLFLFRSPFMRTIMQSGMQETQSSVVKFHTISVEGFHHVLQYLYTNHSKIPREHVVEIFVFAQLMELSDLSSICIRILDQMIDKDNVYDVLSLEELTAIPSILDKCAHVLTEHIDQINAIQLASTLPKFELLLMPKVIQKIAFCLANEYESIPKDVYSKLSVDIRIKVQDIRKKQLLKKR</sequence>
<evidence type="ECO:0000256" key="1">
    <source>
        <dbReference type="ARBA" id="ARBA00022737"/>
    </source>
</evidence>
<dbReference type="InterPro" id="IPR000210">
    <property type="entry name" value="BTB/POZ_dom"/>
</dbReference>
<keyword evidence="2" id="KW-0040">ANK repeat</keyword>
<dbReference type="CDD" id="cd18186">
    <property type="entry name" value="BTB_POZ_ZBTB_KLHL-like"/>
    <property type="match status" value="1"/>
</dbReference>
<dbReference type="Gene3D" id="3.30.710.10">
    <property type="entry name" value="Potassium Channel Kv1.1, Chain A"/>
    <property type="match status" value="1"/>
</dbReference>
<dbReference type="SMART" id="SM00225">
    <property type="entry name" value="BTB"/>
    <property type="match status" value="1"/>
</dbReference>
<feature type="compositionally biased region" description="Polar residues" evidence="3">
    <location>
        <begin position="1"/>
        <end position="16"/>
    </location>
</feature>
<evidence type="ECO:0000313" key="6">
    <source>
        <dbReference type="Proteomes" id="UP000816034"/>
    </source>
</evidence>
<evidence type="ECO:0000256" key="2">
    <source>
        <dbReference type="ARBA" id="ARBA00023043"/>
    </source>
</evidence>
<dbReference type="Proteomes" id="UP000816034">
    <property type="component" value="Unassembled WGS sequence"/>
</dbReference>
<gene>
    <name evidence="5" type="ORF">C9374_005578</name>
</gene>
<organism evidence="5 6">
    <name type="scientific">Naegleria lovaniensis</name>
    <name type="common">Amoeba</name>
    <dbReference type="NCBI Taxonomy" id="51637"/>
    <lineage>
        <taxon>Eukaryota</taxon>
        <taxon>Discoba</taxon>
        <taxon>Heterolobosea</taxon>
        <taxon>Tetramitia</taxon>
        <taxon>Eutetramitia</taxon>
        <taxon>Vahlkampfiidae</taxon>
        <taxon>Naegleria</taxon>
    </lineage>
</organism>
<comment type="caution">
    <text evidence="5">The sequence shown here is derived from an EMBL/GenBank/DDBJ whole genome shotgun (WGS) entry which is preliminary data.</text>
</comment>
<feature type="domain" description="BTB" evidence="4">
    <location>
        <begin position="234"/>
        <end position="308"/>
    </location>
</feature>
<dbReference type="PANTHER" id="PTHR46231">
    <property type="entry name" value="ANKYRIN REPEAT AND BTB/POZ DOMAIN-CONTAINING PROTEIN 1"/>
    <property type="match status" value="1"/>
</dbReference>
<name>A0AA88GNE9_NAELO</name>
<keyword evidence="6" id="KW-1185">Reference proteome</keyword>
<evidence type="ECO:0000313" key="5">
    <source>
        <dbReference type="EMBL" id="KAG2382376.1"/>
    </source>
</evidence>
<feature type="region of interest" description="Disordered" evidence="3">
    <location>
        <begin position="1"/>
        <end position="47"/>
    </location>
</feature>